<reference evidence="2" key="1">
    <citation type="journal article" date="2013" name="PLoS ONE">
        <title>Gene expression in gut symbiotic organ of stinkbug affected by extracellular bacterial symbiont.</title>
        <authorList>
            <person name="Futahashi R."/>
            <person name="Tanaka K."/>
            <person name="Tanahashi M."/>
            <person name="Nikoh N."/>
            <person name="Kikuchi Y."/>
            <person name="Lee B.L."/>
            <person name="Fukatsu T."/>
        </authorList>
    </citation>
    <scope>NUCLEOTIDE SEQUENCE</scope>
    <source>
        <tissue evidence="2">Midgut</tissue>
    </source>
</reference>
<sequence>MIRIVILFSACCFAFAVNSNEGEIPTSYENPLAYVNGNKEWCSLHYYCPPGTHCCPNLSDCCPHGFYCVLDPFNAPGSNNYLCKLHRSKQS</sequence>
<keyword evidence="1" id="KW-0732">Signal</keyword>
<feature type="signal peptide" evidence="1">
    <location>
        <begin position="1"/>
        <end position="16"/>
    </location>
</feature>
<evidence type="ECO:0000313" key="2">
    <source>
        <dbReference type="EMBL" id="BAN20227.1"/>
    </source>
</evidence>
<protein>
    <submittedName>
        <fullName evidence="2">Cysteine rich secreted protein</fullName>
    </submittedName>
</protein>
<name>R4WQS4_RIPPE</name>
<organism evidence="2">
    <name type="scientific">Riptortus pedestris</name>
    <name type="common">Bean bug</name>
    <dbReference type="NCBI Taxonomy" id="329032"/>
    <lineage>
        <taxon>Eukaryota</taxon>
        <taxon>Metazoa</taxon>
        <taxon>Ecdysozoa</taxon>
        <taxon>Arthropoda</taxon>
        <taxon>Hexapoda</taxon>
        <taxon>Insecta</taxon>
        <taxon>Pterygota</taxon>
        <taxon>Neoptera</taxon>
        <taxon>Paraneoptera</taxon>
        <taxon>Hemiptera</taxon>
        <taxon>Heteroptera</taxon>
        <taxon>Panheteroptera</taxon>
        <taxon>Pentatomomorpha</taxon>
        <taxon>Coreoidea</taxon>
        <taxon>Alydidae</taxon>
        <taxon>Riptortus</taxon>
    </lineage>
</organism>
<dbReference type="AlphaFoldDB" id="R4WQS4"/>
<evidence type="ECO:0000256" key="1">
    <source>
        <dbReference type="SAM" id="SignalP"/>
    </source>
</evidence>
<dbReference type="EMBL" id="AK417012">
    <property type="protein sequence ID" value="BAN20227.1"/>
    <property type="molecule type" value="mRNA"/>
</dbReference>
<accession>R4WQS4</accession>
<proteinExistence type="evidence at transcript level"/>
<feature type="chain" id="PRO_5004372687" evidence="1">
    <location>
        <begin position="17"/>
        <end position="91"/>
    </location>
</feature>